<reference evidence="3" key="1">
    <citation type="submission" date="2022-11" db="UniProtKB">
        <authorList>
            <consortium name="WormBaseParasite"/>
        </authorList>
    </citation>
    <scope>IDENTIFICATION</scope>
</reference>
<evidence type="ECO:0000313" key="2">
    <source>
        <dbReference type="Proteomes" id="UP000887577"/>
    </source>
</evidence>
<evidence type="ECO:0000256" key="1">
    <source>
        <dbReference type="SAM" id="MobiDB-lite"/>
    </source>
</evidence>
<dbReference type="Proteomes" id="UP000887577">
    <property type="component" value="Unplaced"/>
</dbReference>
<dbReference type="WBParaSite" id="PSU_v2.g7452.t1">
    <property type="protein sequence ID" value="PSU_v2.g7452.t1"/>
    <property type="gene ID" value="PSU_v2.g7452"/>
</dbReference>
<evidence type="ECO:0000313" key="3">
    <source>
        <dbReference type="WBParaSite" id="PSU_v2.g7452.t1"/>
    </source>
</evidence>
<keyword evidence="2" id="KW-1185">Reference proteome</keyword>
<name>A0A914Z6B6_9BILA</name>
<organism evidence="2 3">
    <name type="scientific">Panagrolaimus superbus</name>
    <dbReference type="NCBI Taxonomy" id="310955"/>
    <lineage>
        <taxon>Eukaryota</taxon>
        <taxon>Metazoa</taxon>
        <taxon>Ecdysozoa</taxon>
        <taxon>Nematoda</taxon>
        <taxon>Chromadorea</taxon>
        <taxon>Rhabditida</taxon>
        <taxon>Tylenchina</taxon>
        <taxon>Panagrolaimomorpha</taxon>
        <taxon>Panagrolaimoidea</taxon>
        <taxon>Panagrolaimidae</taxon>
        <taxon>Panagrolaimus</taxon>
    </lineage>
</organism>
<sequence>MRPKSMLSDGNLNELEACPVKFNDDAEKIHAHLKKESSATKERGQNLVQNEPGKRQWTTDDRMILQSGRAINNRKTEVIEPVQHAEQEENLYHSYECKVQMIHSSPSYPKLNGEAQGKQICKNGARNEINAVHTKLLEYRATQSAATKIYLAEAVDGRKFRTRLTRHQIKSRFYIGQSVWTRSYKNGFKWKKAVIRQISGQITRKKLLSQCKKSSINILFLESDCPHSHQMIVMKKVKMLKLKFQGRADEVE</sequence>
<accession>A0A914Z6B6</accession>
<proteinExistence type="predicted"/>
<dbReference type="AlphaFoldDB" id="A0A914Z6B6"/>
<feature type="compositionally biased region" description="Basic and acidic residues" evidence="1">
    <location>
        <begin position="33"/>
        <end position="44"/>
    </location>
</feature>
<feature type="region of interest" description="Disordered" evidence="1">
    <location>
        <begin position="33"/>
        <end position="58"/>
    </location>
</feature>
<protein>
    <submittedName>
        <fullName evidence="3">Uncharacterized protein</fullName>
    </submittedName>
</protein>